<evidence type="ECO:0000313" key="2">
    <source>
        <dbReference type="EMBL" id="PNY05899.1"/>
    </source>
</evidence>
<sequence>MGGKEGGWKETDRETSVSEWESVCVKMVMKRKKGNNYFMGRGPSSPEFGASSGIK</sequence>
<organism evidence="2 3">
    <name type="scientific">Trifolium pratense</name>
    <name type="common">Red clover</name>
    <dbReference type="NCBI Taxonomy" id="57577"/>
    <lineage>
        <taxon>Eukaryota</taxon>
        <taxon>Viridiplantae</taxon>
        <taxon>Streptophyta</taxon>
        <taxon>Embryophyta</taxon>
        <taxon>Tracheophyta</taxon>
        <taxon>Spermatophyta</taxon>
        <taxon>Magnoliopsida</taxon>
        <taxon>eudicotyledons</taxon>
        <taxon>Gunneridae</taxon>
        <taxon>Pentapetalae</taxon>
        <taxon>rosids</taxon>
        <taxon>fabids</taxon>
        <taxon>Fabales</taxon>
        <taxon>Fabaceae</taxon>
        <taxon>Papilionoideae</taxon>
        <taxon>50 kb inversion clade</taxon>
        <taxon>NPAAA clade</taxon>
        <taxon>Hologalegina</taxon>
        <taxon>IRL clade</taxon>
        <taxon>Trifolieae</taxon>
        <taxon>Trifolium</taxon>
    </lineage>
</organism>
<feature type="region of interest" description="Disordered" evidence="1">
    <location>
        <begin position="35"/>
        <end position="55"/>
    </location>
</feature>
<comment type="caution">
    <text evidence="2">The sequence shown here is derived from an EMBL/GenBank/DDBJ whole genome shotgun (WGS) entry which is preliminary data.</text>
</comment>
<evidence type="ECO:0000313" key="3">
    <source>
        <dbReference type="Proteomes" id="UP000236291"/>
    </source>
</evidence>
<name>A0A2K3NS83_TRIPR</name>
<protein>
    <submittedName>
        <fullName evidence="2">Uncharacterized protein</fullName>
    </submittedName>
</protein>
<evidence type="ECO:0000256" key="1">
    <source>
        <dbReference type="SAM" id="MobiDB-lite"/>
    </source>
</evidence>
<proteinExistence type="predicted"/>
<reference evidence="2 3" key="2">
    <citation type="journal article" date="2017" name="Front. Plant Sci.">
        <title>Gene Classification and Mining of Molecular Markers Useful in Red Clover (Trifolium pratense) Breeding.</title>
        <authorList>
            <person name="Istvanek J."/>
            <person name="Dluhosova J."/>
            <person name="Dluhos P."/>
            <person name="Patkova L."/>
            <person name="Nedelnik J."/>
            <person name="Repkova J."/>
        </authorList>
    </citation>
    <scope>NUCLEOTIDE SEQUENCE [LARGE SCALE GENOMIC DNA]</scope>
    <source>
        <strain evidence="3">cv. Tatra</strain>
        <tissue evidence="2">Young leaves</tissue>
    </source>
</reference>
<gene>
    <name evidence="2" type="ORF">L195_g002358</name>
</gene>
<reference evidence="2 3" key="1">
    <citation type="journal article" date="2014" name="Am. J. Bot.">
        <title>Genome assembly and annotation for red clover (Trifolium pratense; Fabaceae).</title>
        <authorList>
            <person name="Istvanek J."/>
            <person name="Jaros M."/>
            <person name="Krenek A."/>
            <person name="Repkova J."/>
        </authorList>
    </citation>
    <scope>NUCLEOTIDE SEQUENCE [LARGE SCALE GENOMIC DNA]</scope>
    <source>
        <strain evidence="3">cv. Tatra</strain>
        <tissue evidence="2">Young leaves</tissue>
    </source>
</reference>
<dbReference type="Proteomes" id="UP000236291">
    <property type="component" value="Unassembled WGS sequence"/>
</dbReference>
<dbReference type="AlphaFoldDB" id="A0A2K3NS83"/>
<accession>A0A2K3NS83</accession>
<dbReference type="EMBL" id="ASHM01001031">
    <property type="protein sequence ID" value="PNY05899.1"/>
    <property type="molecule type" value="Genomic_DNA"/>
</dbReference>